<name>A0AA39CFF2_9EURO</name>
<dbReference type="GO" id="GO:0031956">
    <property type="term" value="F:medium-chain fatty acid-CoA ligase activity"/>
    <property type="evidence" value="ECO:0007669"/>
    <property type="project" value="TreeGrafter"/>
</dbReference>
<dbReference type="PANTHER" id="PTHR43201">
    <property type="entry name" value="ACYL-COA SYNTHETASE"/>
    <property type="match status" value="1"/>
</dbReference>
<sequence>MSSSSMSFVSGPTTPALWEDTLGGLINRQAINYGDHTAAMFSWQQNHRLSYRDLATRSEAVAKSLLARGLKHGDNIAIMAGNRYEYIQTFLGAARIGCPFVVLNNTYTAKELISALNVTSCKLLFIASNIRLKDLSDHIRAVTMELSSLPCVLLPSTVGTSFDATRLCEYSSFLSEGWKVSIPKLIQAEGLVKNSDVLNLQFTSGTTGAPKAAMLSHKNIINNARLFGNAMKLSSSDIVCCPPPLFHCFGLVMGFLTSFLHGSKIVFPCDQFDADQVVEALHEHRCTVLLGVPTMFITEIEANKAKGLDISSVRLGVAAGSSVAPTLVKQLAREFGIQSVLIAYGMTETSPITFMTSLDDNEDRRSNTVGRVFPHTAAKVIDRNGNIVPRGVRGELCTSGYALQKGYYNNPTKTDEVMKRDSNGTLWMHTGDECVIDDEGYCSVTGRIKDMIIRGEYPGPEFPYLKADLTCSDPGGENIFPHEIETLLSTHPSIAEASVVAIRDARYGEVVGAFLRQHPQPGCITPNINLSADPSVRTLSRPSWTKINGFVRRSLGSHKAPRYVFWIGDEGVDDDFPKTGSGKIMKHVLRDVGERLVKEGKGGPRDVEDVGRRVKARL</sequence>
<dbReference type="PROSITE" id="PS00455">
    <property type="entry name" value="AMP_BINDING"/>
    <property type="match status" value="1"/>
</dbReference>
<dbReference type="Gene3D" id="3.30.300.30">
    <property type="match status" value="1"/>
</dbReference>
<accession>A0AA39CFF2</accession>
<dbReference type="InterPro" id="IPR020845">
    <property type="entry name" value="AMP-binding_CS"/>
</dbReference>
<dbReference type="EMBL" id="JAPDRK010000014">
    <property type="protein sequence ID" value="KAJ9606279.1"/>
    <property type="molecule type" value="Genomic_DNA"/>
</dbReference>
<dbReference type="GO" id="GO:0006631">
    <property type="term" value="P:fatty acid metabolic process"/>
    <property type="evidence" value="ECO:0007669"/>
    <property type="project" value="TreeGrafter"/>
</dbReference>
<dbReference type="SUPFAM" id="SSF56801">
    <property type="entry name" value="Acetyl-CoA synthetase-like"/>
    <property type="match status" value="1"/>
</dbReference>
<evidence type="ECO:0008006" key="5">
    <source>
        <dbReference type="Google" id="ProtNLM"/>
    </source>
</evidence>
<dbReference type="Pfam" id="PF00501">
    <property type="entry name" value="AMP-binding"/>
    <property type="match status" value="1"/>
</dbReference>
<organism evidence="3 4">
    <name type="scientific">Cladophialophora chaetospira</name>
    <dbReference type="NCBI Taxonomy" id="386627"/>
    <lineage>
        <taxon>Eukaryota</taxon>
        <taxon>Fungi</taxon>
        <taxon>Dikarya</taxon>
        <taxon>Ascomycota</taxon>
        <taxon>Pezizomycotina</taxon>
        <taxon>Eurotiomycetes</taxon>
        <taxon>Chaetothyriomycetidae</taxon>
        <taxon>Chaetothyriales</taxon>
        <taxon>Herpotrichiellaceae</taxon>
        <taxon>Cladophialophora</taxon>
    </lineage>
</organism>
<feature type="domain" description="AMP-dependent synthetase/ligase" evidence="1">
    <location>
        <begin position="28"/>
        <end position="408"/>
    </location>
</feature>
<dbReference type="Pfam" id="PF13193">
    <property type="entry name" value="AMP-binding_C"/>
    <property type="match status" value="1"/>
</dbReference>
<gene>
    <name evidence="3" type="ORF">H2200_009240</name>
</gene>
<dbReference type="InterPro" id="IPR045851">
    <property type="entry name" value="AMP-bd_C_sf"/>
</dbReference>
<proteinExistence type="predicted"/>
<evidence type="ECO:0000259" key="1">
    <source>
        <dbReference type="Pfam" id="PF00501"/>
    </source>
</evidence>
<evidence type="ECO:0000259" key="2">
    <source>
        <dbReference type="Pfam" id="PF13193"/>
    </source>
</evidence>
<reference evidence="3" key="1">
    <citation type="submission" date="2022-10" db="EMBL/GenBank/DDBJ databases">
        <title>Culturing micro-colonial fungi from biological soil crusts in the Mojave desert and describing Neophaeococcomyces mojavensis, and introducing the new genera and species Taxawa tesnikishii.</title>
        <authorList>
            <person name="Kurbessoian T."/>
            <person name="Stajich J.E."/>
        </authorList>
    </citation>
    <scope>NUCLEOTIDE SEQUENCE</scope>
    <source>
        <strain evidence="3">TK_41</strain>
    </source>
</reference>
<dbReference type="PANTHER" id="PTHR43201:SF6">
    <property type="entry name" value="ACYL COA SYNTHETASE (EUROFUNG)"/>
    <property type="match status" value="1"/>
</dbReference>
<dbReference type="InterPro" id="IPR025110">
    <property type="entry name" value="AMP-bd_C"/>
</dbReference>
<evidence type="ECO:0000313" key="3">
    <source>
        <dbReference type="EMBL" id="KAJ9606279.1"/>
    </source>
</evidence>
<dbReference type="Proteomes" id="UP001172673">
    <property type="component" value="Unassembled WGS sequence"/>
</dbReference>
<dbReference type="Gene3D" id="3.40.50.12780">
    <property type="entry name" value="N-terminal domain of ligase-like"/>
    <property type="match status" value="1"/>
</dbReference>
<comment type="caution">
    <text evidence="3">The sequence shown here is derived from an EMBL/GenBank/DDBJ whole genome shotgun (WGS) entry which is preliminary data.</text>
</comment>
<dbReference type="AlphaFoldDB" id="A0AA39CFF2"/>
<dbReference type="InterPro" id="IPR042099">
    <property type="entry name" value="ANL_N_sf"/>
</dbReference>
<feature type="domain" description="AMP-binding enzyme C-terminal" evidence="2">
    <location>
        <begin position="483"/>
        <end position="583"/>
    </location>
</feature>
<dbReference type="InterPro" id="IPR000873">
    <property type="entry name" value="AMP-dep_synth/lig_dom"/>
</dbReference>
<evidence type="ECO:0000313" key="4">
    <source>
        <dbReference type="Proteomes" id="UP001172673"/>
    </source>
</evidence>
<keyword evidence="4" id="KW-1185">Reference proteome</keyword>
<protein>
    <recommendedName>
        <fullName evidence="5">Acetyl-CoA synthetase-like protein</fullName>
    </recommendedName>
</protein>